<feature type="compositionally biased region" description="Low complexity" evidence="1">
    <location>
        <begin position="222"/>
        <end position="234"/>
    </location>
</feature>
<keyword evidence="3" id="KW-1185">Reference proteome</keyword>
<evidence type="ECO:0000313" key="2">
    <source>
        <dbReference type="EnsemblMetazoa" id="RPRC010953-PA"/>
    </source>
</evidence>
<feature type="region of interest" description="Disordered" evidence="1">
    <location>
        <begin position="206"/>
        <end position="244"/>
    </location>
</feature>
<dbReference type="VEuPathDB" id="VectorBase:RPRC010953"/>
<feature type="region of interest" description="Disordered" evidence="1">
    <location>
        <begin position="294"/>
        <end position="319"/>
    </location>
</feature>
<dbReference type="InParanoid" id="T1I3T4"/>
<dbReference type="Proteomes" id="UP000015103">
    <property type="component" value="Unassembled WGS sequence"/>
</dbReference>
<evidence type="ECO:0000256" key="1">
    <source>
        <dbReference type="SAM" id="MobiDB-lite"/>
    </source>
</evidence>
<dbReference type="HOGENOM" id="CLU_691372_0_0_1"/>
<proteinExistence type="predicted"/>
<protein>
    <submittedName>
        <fullName evidence="2">Nuclear respiratory factor 1 NLS/DNA-binding dimerisation domain-containing protein</fullName>
    </submittedName>
</protein>
<evidence type="ECO:0000313" key="3">
    <source>
        <dbReference type="Proteomes" id="UP000015103"/>
    </source>
</evidence>
<dbReference type="EnsemblMetazoa" id="RPRC010953-RA">
    <property type="protein sequence ID" value="RPRC010953-PA"/>
    <property type="gene ID" value="RPRC010953"/>
</dbReference>
<accession>T1I3T4</accession>
<name>T1I3T4_RHOPR</name>
<reference evidence="2" key="1">
    <citation type="submission" date="2015-05" db="UniProtKB">
        <authorList>
            <consortium name="EnsemblMetazoa"/>
        </authorList>
    </citation>
    <scope>IDENTIFICATION</scope>
</reference>
<dbReference type="EMBL" id="ACPB03010447">
    <property type="status" value="NOT_ANNOTATED_CDS"/>
    <property type="molecule type" value="Genomic_DNA"/>
</dbReference>
<sequence length="399" mass="45805">MGGVIAQDLFRAKEILAPRPVNEDELEDFLRYLCKYTAGKEQRSRYQKPAWWVDELLPFSLKFVKGHKLLHFNDKFRRMRSLVKAVYHHYSSKDLLKLSSEFSKMHVLSLQFRACNDGSLVVINKFFGNILVRIPASNVEYDYGRPIKGSPIKQDGNIKKEEQNNSFIQMVQSERQGRIGAPASVVDDSSINEQSLKTDSVQNPVDTIELSDSDDDIPVLNSQQSIKSRSSFTSRRSKLSDLTPSPKKKLRLFDKLNSLQKNGCVSIYPLISLTDDDEEDDDAFTLSRSTSLTRSKRDNNNYQDEICQPRLPDSSTLSSQDTFLSNIGLIKKDRLEEITFLQSRQPRRRLRRLRVPLYHMPLELLPALVARGVINPAQLEYNPGANQEKKKRRKKPISQ</sequence>
<organism evidence="2 3">
    <name type="scientific">Rhodnius prolixus</name>
    <name type="common">Triatomid bug</name>
    <dbReference type="NCBI Taxonomy" id="13249"/>
    <lineage>
        <taxon>Eukaryota</taxon>
        <taxon>Metazoa</taxon>
        <taxon>Ecdysozoa</taxon>
        <taxon>Arthropoda</taxon>
        <taxon>Hexapoda</taxon>
        <taxon>Insecta</taxon>
        <taxon>Pterygota</taxon>
        <taxon>Neoptera</taxon>
        <taxon>Paraneoptera</taxon>
        <taxon>Hemiptera</taxon>
        <taxon>Heteroptera</taxon>
        <taxon>Panheteroptera</taxon>
        <taxon>Cimicomorpha</taxon>
        <taxon>Reduviidae</taxon>
        <taxon>Triatominae</taxon>
        <taxon>Rhodnius</taxon>
    </lineage>
</organism>
<dbReference type="AlphaFoldDB" id="T1I3T4"/>